<sequence length="81" mass="9106">MPPPVHFEDLDDEVKEFLLSLDKEKVSKLNEAVRFYDASKTVSKFLRICLYTTVAIFITTAALGEAIQKIWGWVTSTGGPK</sequence>
<keyword evidence="3" id="KW-1185">Reference proteome</keyword>
<gene>
    <name evidence="2" type="ORF">EV667_2188</name>
</gene>
<evidence type="ECO:0000313" key="2">
    <source>
        <dbReference type="EMBL" id="TCK28189.1"/>
    </source>
</evidence>
<dbReference type="EMBL" id="SMFY01000002">
    <property type="protein sequence ID" value="TCK28189.1"/>
    <property type="molecule type" value="Genomic_DNA"/>
</dbReference>
<accession>A0A4R1I6B3</accession>
<dbReference type="OrthoDB" id="8373113at2"/>
<dbReference type="RefSeq" id="WP_131835360.1">
    <property type="nucleotide sequence ID" value="NZ_SMFY01000002.1"/>
</dbReference>
<keyword evidence="1" id="KW-0812">Transmembrane</keyword>
<dbReference type="AlphaFoldDB" id="A0A4R1I6B3"/>
<keyword evidence="1" id="KW-0472">Membrane</keyword>
<comment type="caution">
    <text evidence="2">The sequence shown here is derived from an EMBL/GenBank/DDBJ whole genome shotgun (WGS) entry which is preliminary data.</text>
</comment>
<keyword evidence="1" id="KW-1133">Transmembrane helix</keyword>
<organism evidence="2 3">
    <name type="scientific">Ancylobacter aquaticus</name>
    <dbReference type="NCBI Taxonomy" id="100"/>
    <lineage>
        <taxon>Bacteria</taxon>
        <taxon>Pseudomonadati</taxon>
        <taxon>Pseudomonadota</taxon>
        <taxon>Alphaproteobacteria</taxon>
        <taxon>Hyphomicrobiales</taxon>
        <taxon>Xanthobacteraceae</taxon>
        <taxon>Ancylobacter</taxon>
    </lineage>
</organism>
<dbReference type="Proteomes" id="UP000295030">
    <property type="component" value="Unassembled WGS sequence"/>
</dbReference>
<feature type="transmembrane region" description="Helical" evidence="1">
    <location>
        <begin position="45"/>
        <end position="63"/>
    </location>
</feature>
<evidence type="ECO:0000313" key="3">
    <source>
        <dbReference type="Proteomes" id="UP000295030"/>
    </source>
</evidence>
<name>A0A4R1I6B3_ANCAQ</name>
<evidence type="ECO:0000256" key="1">
    <source>
        <dbReference type="SAM" id="Phobius"/>
    </source>
</evidence>
<protein>
    <submittedName>
        <fullName evidence="2">Uncharacterized protein</fullName>
    </submittedName>
</protein>
<proteinExistence type="predicted"/>
<reference evidence="2 3" key="1">
    <citation type="submission" date="2019-03" db="EMBL/GenBank/DDBJ databases">
        <title>Genomic Encyclopedia of Type Strains, Phase IV (KMG-IV): sequencing the most valuable type-strain genomes for metagenomic binning, comparative biology and taxonomic classification.</title>
        <authorList>
            <person name="Goeker M."/>
        </authorList>
    </citation>
    <scope>NUCLEOTIDE SEQUENCE [LARGE SCALE GENOMIC DNA]</scope>
    <source>
        <strain evidence="2 3">DSM 101</strain>
    </source>
</reference>